<feature type="region of interest" description="Disordered" evidence="1">
    <location>
        <begin position="1"/>
        <end position="42"/>
    </location>
</feature>
<evidence type="ECO:0000256" key="1">
    <source>
        <dbReference type="SAM" id="MobiDB-lite"/>
    </source>
</evidence>
<organism evidence="2 3">
    <name type="scientific">Pelobates cultripes</name>
    <name type="common">Western spadefoot toad</name>
    <dbReference type="NCBI Taxonomy" id="61616"/>
    <lineage>
        <taxon>Eukaryota</taxon>
        <taxon>Metazoa</taxon>
        <taxon>Chordata</taxon>
        <taxon>Craniata</taxon>
        <taxon>Vertebrata</taxon>
        <taxon>Euteleostomi</taxon>
        <taxon>Amphibia</taxon>
        <taxon>Batrachia</taxon>
        <taxon>Anura</taxon>
        <taxon>Pelobatoidea</taxon>
        <taxon>Pelobatidae</taxon>
        <taxon>Pelobates</taxon>
    </lineage>
</organism>
<evidence type="ECO:0000313" key="2">
    <source>
        <dbReference type="EMBL" id="CAH2252539.1"/>
    </source>
</evidence>
<gene>
    <name evidence="2" type="ORF">PECUL_23A014275</name>
</gene>
<protein>
    <submittedName>
        <fullName evidence="2">Uncharacterized protein</fullName>
    </submittedName>
</protein>
<dbReference type="EMBL" id="OW240913">
    <property type="protein sequence ID" value="CAH2252539.1"/>
    <property type="molecule type" value="Genomic_DNA"/>
</dbReference>
<dbReference type="AlphaFoldDB" id="A0AAD1RGB5"/>
<reference evidence="2" key="1">
    <citation type="submission" date="2022-03" db="EMBL/GenBank/DDBJ databases">
        <authorList>
            <person name="Alioto T."/>
            <person name="Alioto T."/>
            <person name="Gomez Garrido J."/>
        </authorList>
    </citation>
    <scope>NUCLEOTIDE SEQUENCE</scope>
</reference>
<name>A0AAD1RGB5_PELCU</name>
<sequence length="105" mass="11504">MEGTQTQHKVDNKSHPEPTAAPLPTITRSQGASSPYPLTDRDTRTVYEYSGLTDFGVREVHRDVTARPPCPATRGRPTLPSLSGMWPMPPENVKQSTVAGKHPKV</sequence>
<accession>A0AAD1RGB5</accession>
<feature type="region of interest" description="Disordered" evidence="1">
    <location>
        <begin position="66"/>
        <end position="105"/>
    </location>
</feature>
<proteinExistence type="predicted"/>
<dbReference type="Proteomes" id="UP001295444">
    <property type="component" value="Chromosome 02"/>
</dbReference>
<keyword evidence="3" id="KW-1185">Reference proteome</keyword>
<evidence type="ECO:0000313" key="3">
    <source>
        <dbReference type="Proteomes" id="UP001295444"/>
    </source>
</evidence>